<dbReference type="GO" id="GO:0005737">
    <property type="term" value="C:cytoplasm"/>
    <property type="evidence" value="ECO:0007669"/>
    <property type="project" value="UniProtKB-SubCell"/>
</dbReference>
<dbReference type="AlphaFoldDB" id="A0AB34L402"/>
<dbReference type="PANTHER" id="PTHR11079">
    <property type="entry name" value="CYTOSINE DEAMINASE FAMILY MEMBER"/>
    <property type="match status" value="1"/>
</dbReference>
<evidence type="ECO:0000259" key="17">
    <source>
        <dbReference type="PROSITE" id="PS51747"/>
    </source>
</evidence>
<evidence type="ECO:0000256" key="1">
    <source>
        <dbReference type="ARBA" id="ARBA00001947"/>
    </source>
</evidence>
<dbReference type="GO" id="GO:0046087">
    <property type="term" value="P:cytidine metabolic process"/>
    <property type="evidence" value="ECO:0007669"/>
    <property type="project" value="TreeGrafter"/>
</dbReference>
<name>A0AB34L402_9PEZI</name>
<dbReference type="Gene3D" id="3.40.140.10">
    <property type="entry name" value="Cytidine Deaminase, domain 2"/>
    <property type="match status" value="1"/>
</dbReference>
<dbReference type="GO" id="GO:0008835">
    <property type="term" value="F:diaminohydroxyphosphoribosylaminopyrimidine deaminase activity"/>
    <property type="evidence" value="ECO:0007669"/>
    <property type="project" value="TreeGrafter"/>
</dbReference>
<dbReference type="PANTHER" id="PTHR11079:SF190">
    <property type="entry name" value="CYTOSINE DEAMINASE"/>
    <property type="match status" value="1"/>
</dbReference>
<proteinExistence type="inferred from homology"/>
<evidence type="ECO:0000256" key="13">
    <source>
        <dbReference type="ARBA" id="ARBA00060700"/>
    </source>
</evidence>
<dbReference type="SUPFAM" id="SSF53927">
    <property type="entry name" value="Cytidine deaminase-like"/>
    <property type="match status" value="1"/>
</dbReference>
<evidence type="ECO:0000256" key="8">
    <source>
        <dbReference type="ARBA" id="ARBA00022801"/>
    </source>
</evidence>
<feature type="domain" description="CMP/dCMP-type deaminase" evidence="17">
    <location>
        <begin position="2"/>
        <end position="120"/>
    </location>
</feature>
<comment type="cofactor">
    <cofactor evidence="1">
        <name>Zn(2+)</name>
        <dbReference type="ChEBI" id="CHEBI:29105"/>
    </cofactor>
</comment>
<dbReference type="GeneID" id="96002608"/>
<comment type="pathway">
    <text evidence="13">Pyrimidine metabolism; UMP biosynthesis via salvage pathway; uracil from cytosine: step 1/1.</text>
</comment>
<dbReference type="EC" id="3.5.4.1" evidence="14"/>
<keyword evidence="9" id="KW-0862">Zinc</keyword>
<dbReference type="GO" id="GO:0019858">
    <property type="term" value="P:cytosine metabolic process"/>
    <property type="evidence" value="ECO:0007669"/>
    <property type="project" value="TreeGrafter"/>
</dbReference>
<evidence type="ECO:0000256" key="2">
    <source>
        <dbReference type="ARBA" id="ARBA00004123"/>
    </source>
</evidence>
<gene>
    <name evidence="18" type="ORF">WHR41_01164</name>
</gene>
<comment type="function">
    <text evidence="12">Catalyzes the hydrolytic deamination of cytosine to uracil or 5-methylcytosine to thymine. Is involved in the pyrimidine salvage pathway, which allows the cell to utilize cytosine for pyrimidine nucleotide synthesis.</text>
</comment>
<evidence type="ECO:0000256" key="7">
    <source>
        <dbReference type="ARBA" id="ARBA00022723"/>
    </source>
</evidence>
<evidence type="ECO:0000256" key="5">
    <source>
        <dbReference type="ARBA" id="ARBA00011738"/>
    </source>
</evidence>
<protein>
    <recommendedName>
        <fullName evidence="15">Cytosine deaminase</fullName>
        <ecNumber evidence="14">3.5.4.1</ecNumber>
    </recommendedName>
    <alternativeName>
        <fullName evidence="16">Cytosine aminohydrolase</fullName>
    </alternativeName>
</protein>
<dbReference type="GO" id="GO:0004131">
    <property type="term" value="F:cytosine deaminase activity"/>
    <property type="evidence" value="ECO:0007669"/>
    <property type="project" value="UniProtKB-EC"/>
</dbReference>
<reference evidence="18 19" key="1">
    <citation type="journal article" date="2020" name="Microbiol. Resour. Announc.">
        <title>Draft Genome Sequence of a Cladosporium Species Isolated from the Mesophotic Ascidian Didemnum maculosum.</title>
        <authorList>
            <person name="Gioti A."/>
            <person name="Siaperas R."/>
            <person name="Nikolaivits E."/>
            <person name="Le Goff G."/>
            <person name="Ouazzani J."/>
            <person name="Kotoulas G."/>
            <person name="Topakas E."/>
        </authorList>
    </citation>
    <scope>NUCLEOTIDE SEQUENCE [LARGE SCALE GENOMIC DNA]</scope>
    <source>
        <strain evidence="18 19">TM138-S3</strain>
    </source>
</reference>
<dbReference type="Proteomes" id="UP000803884">
    <property type="component" value="Unassembled WGS sequence"/>
</dbReference>
<evidence type="ECO:0000256" key="9">
    <source>
        <dbReference type="ARBA" id="ARBA00022833"/>
    </source>
</evidence>
<sequence>MSTADEGFKAALEEAKKGASEGGVPIGACLVSADGKILGKGHNMRMQKDSPTIHAEISALENAGRLPASAYKGATMYTTLSPCDMCTGACILYKVKRVVLGENKTFVGGESYLKQRGIEVVNVENQECEDLMNEFIRKHPEDWYEDIGEGTPK</sequence>
<evidence type="ECO:0000256" key="3">
    <source>
        <dbReference type="ARBA" id="ARBA00004496"/>
    </source>
</evidence>
<dbReference type="InterPro" id="IPR016193">
    <property type="entry name" value="Cytidine_deaminase-like"/>
</dbReference>
<dbReference type="PROSITE" id="PS51747">
    <property type="entry name" value="CYT_DCMP_DEAMINASES_2"/>
    <property type="match status" value="1"/>
</dbReference>
<evidence type="ECO:0000256" key="10">
    <source>
        <dbReference type="ARBA" id="ARBA00023242"/>
    </source>
</evidence>
<evidence type="ECO:0000313" key="19">
    <source>
        <dbReference type="Proteomes" id="UP000803884"/>
    </source>
</evidence>
<keyword evidence="7" id="KW-0479">Metal-binding</keyword>
<evidence type="ECO:0000256" key="14">
    <source>
        <dbReference type="ARBA" id="ARBA00066550"/>
    </source>
</evidence>
<accession>A0AB34L402</accession>
<evidence type="ECO:0000256" key="15">
    <source>
        <dbReference type="ARBA" id="ARBA00074321"/>
    </source>
</evidence>
<dbReference type="FunFam" id="3.40.140.10:FF:000016">
    <property type="entry name" value="Cytosine deaminase"/>
    <property type="match status" value="1"/>
</dbReference>
<comment type="caution">
    <text evidence="18">The sequence shown here is derived from an EMBL/GenBank/DDBJ whole genome shotgun (WGS) entry which is preliminary data.</text>
</comment>
<comment type="similarity">
    <text evidence="4">Belongs to the cytidine and deoxycytidylate deaminase family.</text>
</comment>
<dbReference type="RefSeq" id="XP_069233089.1">
    <property type="nucleotide sequence ID" value="XM_069369770.1"/>
</dbReference>
<dbReference type="InterPro" id="IPR002125">
    <property type="entry name" value="CMP_dCMP_dom"/>
</dbReference>
<evidence type="ECO:0000256" key="16">
    <source>
        <dbReference type="ARBA" id="ARBA00084039"/>
    </source>
</evidence>
<dbReference type="EMBL" id="JAAQHG020000003">
    <property type="protein sequence ID" value="KAL1589984.1"/>
    <property type="molecule type" value="Genomic_DNA"/>
</dbReference>
<organism evidence="18 19">
    <name type="scientific">Cladosporium halotolerans</name>
    <dbReference type="NCBI Taxonomy" id="1052096"/>
    <lineage>
        <taxon>Eukaryota</taxon>
        <taxon>Fungi</taxon>
        <taxon>Dikarya</taxon>
        <taxon>Ascomycota</taxon>
        <taxon>Pezizomycotina</taxon>
        <taxon>Dothideomycetes</taxon>
        <taxon>Dothideomycetidae</taxon>
        <taxon>Cladosporiales</taxon>
        <taxon>Cladosporiaceae</taxon>
        <taxon>Cladosporium</taxon>
    </lineage>
</organism>
<evidence type="ECO:0000256" key="6">
    <source>
        <dbReference type="ARBA" id="ARBA00022490"/>
    </source>
</evidence>
<dbReference type="CDD" id="cd01285">
    <property type="entry name" value="nucleoside_deaminase"/>
    <property type="match status" value="1"/>
</dbReference>
<evidence type="ECO:0000313" key="18">
    <source>
        <dbReference type="EMBL" id="KAL1589984.1"/>
    </source>
</evidence>
<comment type="subcellular location">
    <subcellularLocation>
        <location evidence="3">Cytoplasm</location>
    </subcellularLocation>
    <subcellularLocation>
        <location evidence="2">Nucleus</location>
    </subcellularLocation>
</comment>
<keyword evidence="10" id="KW-0539">Nucleus</keyword>
<evidence type="ECO:0000256" key="4">
    <source>
        <dbReference type="ARBA" id="ARBA00006576"/>
    </source>
</evidence>
<dbReference type="GO" id="GO:0046872">
    <property type="term" value="F:metal ion binding"/>
    <property type="evidence" value="ECO:0007669"/>
    <property type="project" value="UniProtKB-KW"/>
</dbReference>
<dbReference type="GO" id="GO:0005634">
    <property type="term" value="C:nucleus"/>
    <property type="evidence" value="ECO:0007669"/>
    <property type="project" value="UniProtKB-SubCell"/>
</dbReference>
<comment type="catalytic activity">
    <reaction evidence="11">
        <text>cytosine + H2O + H(+) = uracil + NH4(+)</text>
        <dbReference type="Rhea" id="RHEA:20605"/>
        <dbReference type="ChEBI" id="CHEBI:15377"/>
        <dbReference type="ChEBI" id="CHEBI:15378"/>
        <dbReference type="ChEBI" id="CHEBI:16040"/>
        <dbReference type="ChEBI" id="CHEBI:17568"/>
        <dbReference type="ChEBI" id="CHEBI:28938"/>
        <dbReference type="EC" id="3.5.4.1"/>
    </reaction>
</comment>
<evidence type="ECO:0000256" key="11">
    <source>
        <dbReference type="ARBA" id="ARBA00050113"/>
    </source>
</evidence>
<keyword evidence="8" id="KW-0378">Hydrolase</keyword>
<comment type="subunit">
    <text evidence="5">Homodimer.</text>
</comment>
<keyword evidence="6" id="KW-0963">Cytoplasm</keyword>
<dbReference type="GO" id="GO:0008655">
    <property type="term" value="P:pyrimidine-containing compound salvage"/>
    <property type="evidence" value="ECO:0007669"/>
    <property type="project" value="TreeGrafter"/>
</dbReference>
<dbReference type="Pfam" id="PF00383">
    <property type="entry name" value="dCMP_cyt_deam_1"/>
    <property type="match status" value="1"/>
</dbReference>
<keyword evidence="19" id="KW-1185">Reference proteome</keyword>
<evidence type="ECO:0000256" key="12">
    <source>
        <dbReference type="ARBA" id="ARBA00056232"/>
    </source>
</evidence>